<dbReference type="Pfam" id="PF00528">
    <property type="entry name" value="BPD_transp_1"/>
    <property type="match status" value="2"/>
</dbReference>
<evidence type="ECO:0000256" key="2">
    <source>
        <dbReference type="ARBA" id="ARBA00022448"/>
    </source>
</evidence>
<evidence type="ECO:0000256" key="8">
    <source>
        <dbReference type="RuleBase" id="RU363032"/>
    </source>
</evidence>
<accession>A0ABZ2EC78</accession>
<dbReference type="SUPFAM" id="SSF161098">
    <property type="entry name" value="MetI-like"/>
    <property type="match status" value="2"/>
</dbReference>
<keyword evidence="4" id="KW-0997">Cell inner membrane</keyword>
<feature type="transmembrane region" description="Helical" evidence="8">
    <location>
        <begin position="75"/>
        <end position="97"/>
    </location>
</feature>
<sequence>MSLAFSLYERVNIMQKQHSKLSWRFIFSFIALIVFIFPLLTIIMKGIETPTGLGFDNFLLIFESNRTFQAIKNTLILGIGSTCISFILGLLVAIIVAYTNIRFKRTFELLTILPFVIPGYIMTLSWTSVFAFNSPINSLLTQLELPIVNLYSMGGMIFILGLSNAALVYLNVIDILKKIPIEQEWASRVSGYNMVATLKNINLPSAKYGIANGIILAFLSAIDNFAIVSTLGTPSGIPVLSTYIYEKAIGFGSHSFNEAAVLSIILSVIGFTGVAFRAYMLRKSLVIDTQRPRANDRIQLSSKYRRTLEGIMFIILLTLNILPLVTMFFSSLQVGYSRSIFDISNMALDNYAFIFQTPSMYNGFWNSFILTTLAILVCLMLSIFATYYKSRIDSKATSLLELGASITYSTPGIVLALSMILYWSNIPNVYGSLLILFIAYITRYFLVIFNGSSTAITSIPFYLEEAAQISGSKKPQIWRRIILPLMKGQLLSSSFLMFSSALTELTLSSLLAVANTKTIGLTIYNLQTSGDVNTAQAYSVLLTLFILLLLYCRNYLLGKEEKSIDGSNENYSVK</sequence>
<dbReference type="InterPro" id="IPR000515">
    <property type="entry name" value="MetI-like"/>
</dbReference>
<evidence type="ECO:0000256" key="6">
    <source>
        <dbReference type="ARBA" id="ARBA00022989"/>
    </source>
</evidence>
<evidence type="ECO:0000313" key="10">
    <source>
        <dbReference type="EMBL" id="WWC54490.1"/>
    </source>
</evidence>
<evidence type="ECO:0000256" key="4">
    <source>
        <dbReference type="ARBA" id="ARBA00022519"/>
    </source>
</evidence>
<dbReference type="RefSeq" id="WP_141745201.1">
    <property type="nucleotide sequence ID" value="NZ_CAJHLJ010000004.1"/>
</dbReference>
<evidence type="ECO:0000256" key="1">
    <source>
        <dbReference type="ARBA" id="ARBA00004429"/>
    </source>
</evidence>
<keyword evidence="3" id="KW-1003">Cell membrane</keyword>
<comment type="similarity">
    <text evidence="8">Belongs to the binding-protein-dependent transport system permease family.</text>
</comment>
<name>A0ABZ2EC78_9LACT</name>
<dbReference type="PROSITE" id="PS50928">
    <property type="entry name" value="ABC_TM1"/>
    <property type="match status" value="2"/>
</dbReference>
<dbReference type="CDD" id="cd06261">
    <property type="entry name" value="TM_PBP2"/>
    <property type="match status" value="2"/>
</dbReference>
<gene>
    <name evidence="10" type="ORF">DBT44_0008915</name>
</gene>
<evidence type="ECO:0000256" key="5">
    <source>
        <dbReference type="ARBA" id="ARBA00022692"/>
    </source>
</evidence>
<dbReference type="EMBL" id="CP145132">
    <property type="protein sequence ID" value="WWC54490.1"/>
    <property type="molecule type" value="Genomic_DNA"/>
</dbReference>
<proteinExistence type="inferred from homology"/>
<dbReference type="PANTHER" id="PTHR43357">
    <property type="entry name" value="INNER MEMBRANE ABC TRANSPORTER PERMEASE PROTEIN YDCV"/>
    <property type="match status" value="1"/>
</dbReference>
<evidence type="ECO:0000256" key="3">
    <source>
        <dbReference type="ARBA" id="ARBA00022475"/>
    </source>
</evidence>
<keyword evidence="7 8" id="KW-0472">Membrane</keyword>
<feature type="transmembrane region" description="Helical" evidence="8">
    <location>
        <begin position="208"/>
        <end position="231"/>
    </location>
</feature>
<keyword evidence="5 8" id="KW-0812">Transmembrane</keyword>
<reference evidence="10 11" key="1">
    <citation type="journal article" date="2020" name="J. Bacteriol.">
        <title>Aerococcus urinae Isolated from Women with Lower Urinary Tract Symptoms: In Vitro Aggregation and Genome Analysis.</title>
        <authorList>
            <person name="Hilt E.E."/>
            <person name="Putonti C."/>
            <person name="Thomas-White K."/>
            <person name="Lewis A.L."/>
            <person name="Visick K.L."/>
            <person name="Gilbert N.M."/>
            <person name="Wolfe A.J."/>
        </authorList>
    </citation>
    <scope>NUCLEOTIDE SEQUENCE [LARGE SCALE GENOMIC DNA]</scope>
    <source>
        <strain evidence="10 11">UMB1016</strain>
    </source>
</reference>
<feature type="transmembrane region" description="Helical" evidence="8">
    <location>
        <begin position="21"/>
        <end position="44"/>
    </location>
</feature>
<feature type="transmembrane region" description="Helical" evidence="8">
    <location>
        <begin position="429"/>
        <end position="449"/>
    </location>
</feature>
<feature type="transmembrane region" description="Helical" evidence="8">
    <location>
        <begin position="495"/>
        <end position="515"/>
    </location>
</feature>
<dbReference type="Proteomes" id="UP000250354">
    <property type="component" value="Chromosome"/>
</dbReference>
<keyword evidence="6 8" id="KW-1133">Transmembrane helix</keyword>
<feature type="transmembrane region" description="Helical" evidence="8">
    <location>
        <begin position="260"/>
        <end position="281"/>
    </location>
</feature>
<feature type="transmembrane region" description="Helical" evidence="8">
    <location>
        <begin position="364"/>
        <end position="387"/>
    </location>
</feature>
<evidence type="ECO:0000313" key="11">
    <source>
        <dbReference type="Proteomes" id="UP000250354"/>
    </source>
</evidence>
<feature type="transmembrane region" description="Helical" evidence="8">
    <location>
        <begin position="310"/>
        <end position="329"/>
    </location>
</feature>
<organism evidence="10 11">
    <name type="scientific">Aerococcus mictus</name>
    <dbReference type="NCBI Taxonomy" id="2976810"/>
    <lineage>
        <taxon>Bacteria</taxon>
        <taxon>Bacillati</taxon>
        <taxon>Bacillota</taxon>
        <taxon>Bacilli</taxon>
        <taxon>Lactobacillales</taxon>
        <taxon>Aerococcaceae</taxon>
        <taxon>Aerococcus</taxon>
    </lineage>
</organism>
<evidence type="ECO:0000256" key="7">
    <source>
        <dbReference type="ARBA" id="ARBA00023136"/>
    </source>
</evidence>
<feature type="transmembrane region" description="Helical" evidence="8">
    <location>
        <begin position="150"/>
        <end position="170"/>
    </location>
</feature>
<dbReference type="GeneID" id="86858317"/>
<dbReference type="Gene3D" id="1.10.3720.10">
    <property type="entry name" value="MetI-like"/>
    <property type="match status" value="2"/>
</dbReference>
<feature type="transmembrane region" description="Helical" evidence="8">
    <location>
        <begin position="399"/>
        <end position="423"/>
    </location>
</feature>
<feature type="domain" description="ABC transmembrane type-1" evidence="9">
    <location>
        <begin position="71"/>
        <end position="277"/>
    </location>
</feature>
<evidence type="ECO:0000259" key="9">
    <source>
        <dbReference type="PROSITE" id="PS50928"/>
    </source>
</evidence>
<feature type="domain" description="ABC transmembrane type-1" evidence="9">
    <location>
        <begin position="364"/>
        <end position="553"/>
    </location>
</feature>
<keyword evidence="2 8" id="KW-0813">Transport</keyword>
<feature type="transmembrane region" description="Helical" evidence="8">
    <location>
        <begin position="109"/>
        <end position="130"/>
    </location>
</feature>
<comment type="subcellular location">
    <subcellularLocation>
        <location evidence="1">Cell inner membrane</location>
        <topology evidence="1">Multi-pass membrane protein</topology>
    </subcellularLocation>
    <subcellularLocation>
        <location evidence="8">Cell membrane</location>
        <topology evidence="8">Multi-pass membrane protein</topology>
    </subcellularLocation>
</comment>
<dbReference type="PANTHER" id="PTHR43357:SF4">
    <property type="entry name" value="INNER MEMBRANE ABC TRANSPORTER PERMEASE PROTEIN YDCV"/>
    <property type="match status" value="1"/>
</dbReference>
<protein>
    <submittedName>
        <fullName evidence="10">Iron ABC transporter permease</fullName>
    </submittedName>
</protein>
<feature type="transmembrane region" description="Helical" evidence="8">
    <location>
        <begin position="535"/>
        <end position="552"/>
    </location>
</feature>
<dbReference type="InterPro" id="IPR035906">
    <property type="entry name" value="MetI-like_sf"/>
</dbReference>
<keyword evidence="11" id="KW-1185">Reference proteome</keyword>